<keyword evidence="5" id="KW-0539">Nucleus</keyword>
<dbReference type="EMBL" id="CM026433">
    <property type="protein sequence ID" value="KAG0554239.1"/>
    <property type="molecule type" value="Genomic_DNA"/>
</dbReference>
<keyword evidence="9" id="KW-1185">Reference proteome</keyword>
<evidence type="ECO:0000256" key="6">
    <source>
        <dbReference type="SAM" id="MobiDB-lite"/>
    </source>
</evidence>
<dbReference type="GO" id="GO:0046404">
    <property type="term" value="F:ATP-dependent polydeoxyribonucleotide 5'-hydroxyl-kinase activity"/>
    <property type="evidence" value="ECO:0007669"/>
    <property type="project" value="TreeGrafter"/>
</dbReference>
<dbReference type="PANTHER" id="PTHR12083:SF9">
    <property type="entry name" value="BIFUNCTIONAL POLYNUCLEOTIDE PHOSPHATASE_KINASE"/>
    <property type="match status" value="1"/>
</dbReference>
<comment type="caution">
    <text evidence="8">The sequence shown here is derived from an EMBL/GenBank/DDBJ whole genome shotgun (WGS) entry which is preliminary data.</text>
</comment>
<dbReference type="InterPro" id="IPR023214">
    <property type="entry name" value="HAD_sf"/>
</dbReference>
<evidence type="ECO:0000256" key="4">
    <source>
        <dbReference type="ARBA" id="ARBA00022833"/>
    </source>
</evidence>
<keyword evidence="3" id="KW-0863">Zinc-finger</keyword>
<dbReference type="SMART" id="SM01336">
    <property type="entry name" value="zf-PARP"/>
    <property type="match status" value="1"/>
</dbReference>
<sequence length="374" mass="40928">MLQAWGRSAVAMALKHAVEYAKSDRADCKLCGHKIAKGALRLASIAPVKGYYNTKWHHPDCYLNTDSNAAAVASDVDANKLVGFPALKPSDQAALKALAARAGVQETPDGEPSESRSTKNMKDSLGFALAVSVSGGTSQTHTESPDRKRKVSPGMNQSEKEQVLRYDPNLWETTLNAFSPSILANSYMSAKLPRGWKAFSSVIFYEADGLQPSEKIAAFDFDGCLANTDVRRSGAEAWKLMYPSIPKKLQDYHKDGFKLVIFSNESNIERWTKSRQKAVDSKCGRVEAFLNLVKVPMQAFISCGKEGSGDACRKPSPGMWHLLERHLNGGVPIDKERSFYVGDAAGRQGDHSAADIGFAQAVNLKFYVPEDVFK</sequence>
<evidence type="ECO:0000313" key="9">
    <source>
        <dbReference type="Proteomes" id="UP000822688"/>
    </source>
</evidence>
<dbReference type="SUPFAM" id="SSF57716">
    <property type="entry name" value="Glucocorticoid receptor-like (DNA-binding domain)"/>
    <property type="match status" value="1"/>
</dbReference>
<dbReference type="Pfam" id="PF08645">
    <property type="entry name" value="PNK3P"/>
    <property type="match status" value="1"/>
</dbReference>
<proteinExistence type="predicted"/>
<dbReference type="InterPro" id="IPR001510">
    <property type="entry name" value="Znf_PARP"/>
</dbReference>
<dbReference type="Gene3D" id="3.30.1740.10">
    <property type="entry name" value="Zinc finger, PARP-type"/>
    <property type="match status" value="1"/>
</dbReference>
<dbReference type="NCBIfam" id="TIGR01662">
    <property type="entry name" value="HAD-SF-IIIA"/>
    <property type="match status" value="1"/>
</dbReference>
<dbReference type="SUPFAM" id="SSF56784">
    <property type="entry name" value="HAD-like"/>
    <property type="match status" value="1"/>
</dbReference>
<dbReference type="PROSITE" id="PS50064">
    <property type="entry name" value="ZF_PARP_2"/>
    <property type="match status" value="1"/>
</dbReference>
<evidence type="ECO:0000256" key="1">
    <source>
        <dbReference type="ARBA" id="ARBA00004123"/>
    </source>
</evidence>
<dbReference type="InterPro" id="IPR006549">
    <property type="entry name" value="HAD-SF_hydro_IIIA"/>
</dbReference>
<evidence type="ECO:0000256" key="5">
    <source>
        <dbReference type="ARBA" id="ARBA00023242"/>
    </source>
</evidence>
<dbReference type="AlphaFoldDB" id="A0A8T0G8A1"/>
<dbReference type="Gene3D" id="3.40.50.1000">
    <property type="entry name" value="HAD superfamily/HAD-like"/>
    <property type="match status" value="1"/>
</dbReference>
<dbReference type="InterPro" id="IPR006551">
    <property type="entry name" value="Polynucleotide_phosphatase"/>
</dbReference>
<dbReference type="Proteomes" id="UP000822688">
    <property type="component" value="Chromosome 12"/>
</dbReference>
<dbReference type="PANTHER" id="PTHR12083">
    <property type="entry name" value="BIFUNCTIONAL POLYNUCLEOTIDE PHOSPHATASE/KINASE"/>
    <property type="match status" value="1"/>
</dbReference>
<organism evidence="8 9">
    <name type="scientific">Ceratodon purpureus</name>
    <name type="common">Fire moss</name>
    <name type="synonym">Dicranum purpureum</name>
    <dbReference type="NCBI Taxonomy" id="3225"/>
    <lineage>
        <taxon>Eukaryota</taxon>
        <taxon>Viridiplantae</taxon>
        <taxon>Streptophyta</taxon>
        <taxon>Embryophyta</taxon>
        <taxon>Bryophyta</taxon>
        <taxon>Bryophytina</taxon>
        <taxon>Bryopsida</taxon>
        <taxon>Dicranidae</taxon>
        <taxon>Pseudoditrichales</taxon>
        <taxon>Ditrichaceae</taxon>
        <taxon>Ceratodon</taxon>
    </lineage>
</organism>
<dbReference type="GO" id="GO:0003690">
    <property type="term" value="F:double-stranded DNA binding"/>
    <property type="evidence" value="ECO:0007669"/>
    <property type="project" value="TreeGrafter"/>
</dbReference>
<comment type="subcellular location">
    <subcellularLocation>
        <location evidence="1">Nucleus</location>
    </subcellularLocation>
</comment>
<keyword evidence="2" id="KW-0479">Metal-binding</keyword>
<keyword evidence="4" id="KW-0862">Zinc</keyword>
<dbReference type="InterPro" id="IPR036412">
    <property type="entry name" value="HAD-like_sf"/>
</dbReference>
<accession>A0A8T0G8A1</accession>
<dbReference type="InterPro" id="IPR036957">
    <property type="entry name" value="Znf_PARP_sf"/>
</dbReference>
<dbReference type="GO" id="GO:0046403">
    <property type="term" value="F:polynucleotide 3'-phosphatase activity"/>
    <property type="evidence" value="ECO:0007669"/>
    <property type="project" value="TreeGrafter"/>
</dbReference>
<feature type="region of interest" description="Disordered" evidence="6">
    <location>
        <begin position="134"/>
        <end position="162"/>
    </location>
</feature>
<dbReference type="FunFam" id="3.40.50.1000:FF:000198">
    <property type="entry name" value="Bifunctional polynucleotide phosphatase/kinase"/>
    <property type="match status" value="1"/>
</dbReference>
<dbReference type="GO" id="GO:0005634">
    <property type="term" value="C:nucleus"/>
    <property type="evidence" value="ECO:0007669"/>
    <property type="project" value="UniProtKB-SubCell"/>
</dbReference>
<dbReference type="GO" id="GO:0008270">
    <property type="term" value="F:zinc ion binding"/>
    <property type="evidence" value="ECO:0007669"/>
    <property type="project" value="UniProtKB-KW"/>
</dbReference>
<dbReference type="Pfam" id="PF00645">
    <property type="entry name" value="zf-PARP"/>
    <property type="match status" value="1"/>
</dbReference>
<dbReference type="InterPro" id="IPR013954">
    <property type="entry name" value="PNK3P"/>
</dbReference>
<reference evidence="8" key="1">
    <citation type="submission" date="2020-06" db="EMBL/GenBank/DDBJ databases">
        <title>WGS assembly of Ceratodon purpureus strain R40.</title>
        <authorList>
            <person name="Carey S.B."/>
            <person name="Jenkins J."/>
            <person name="Shu S."/>
            <person name="Lovell J.T."/>
            <person name="Sreedasyam A."/>
            <person name="Maumus F."/>
            <person name="Tiley G.P."/>
            <person name="Fernandez-Pozo N."/>
            <person name="Barry K."/>
            <person name="Chen C."/>
            <person name="Wang M."/>
            <person name="Lipzen A."/>
            <person name="Daum C."/>
            <person name="Saski C.A."/>
            <person name="Payton A.C."/>
            <person name="Mcbreen J.C."/>
            <person name="Conrad R.E."/>
            <person name="Kollar L.M."/>
            <person name="Olsson S."/>
            <person name="Huttunen S."/>
            <person name="Landis J.B."/>
            <person name="Wickett N.J."/>
            <person name="Johnson M.G."/>
            <person name="Rensing S.A."/>
            <person name="Grimwood J."/>
            <person name="Schmutz J."/>
            <person name="Mcdaniel S.F."/>
        </authorList>
    </citation>
    <scope>NUCLEOTIDE SEQUENCE</scope>
    <source>
        <strain evidence="8">R40</strain>
    </source>
</reference>
<evidence type="ECO:0000256" key="2">
    <source>
        <dbReference type="ARBA" id="ARBA00022723"/>
    </source>
</evidence>
<feature type="domain" description="PARP-type" evidence="7">
    <location>
        <begin position="16"/>
        <end position="103"/>
    </location>
</feature>
<name>A0A8T0G8A1_CERPU</name>
<evidence type="ECO:0000256" key="3">
    <source>
        <dbReference type="ARBA" id="ARBA00022771"/>
    </source>
</evidence>
<protein>
    <recommendedName>
        <fullName evidence="7">PARP-type domain-containing protein</fullName>
    </recommendedName>
</protein>
<dbReference type="GO" id="GO:0006281">
    <property type="term" value="P:DNA repair"/>
    <property type="evidence" value="ECO:0007669"/>
    <property type="project" value="TreeGrafter"/>
</dbReference>
<evidence type="ECO:0000259" key="7">
    <source>
        <dbReference type="PROSITE" id="PS50064"/>
    </source>
</evidence>
<evidence type="ECO:0000313" key="8">
    <source>
        <dbReference type="EMBL" id="KAG0554239.1"/>
    </source>
</evidence>
<gene>
    <name evidence="8" type="ORF">KC19_12G075600</name>
</gene>
<dbReference type="NCBIfam" id="TIGR01664">
    <property type="entry name" value="DNA-3'-Pase"/>
    <property type="match status" value="1"/>
</dbReference>